<reference evidence="2 3" key="1">
    <citation type="submission" date="2006-05" db="EMBL/GenBank/DDBJ databases">
        <authorList>
            <person name="King G."/>
            <person name="Ferriera S."/>
            <person name="Johnson J."/>
            <person name="Kravitz S."/>
            <person name="Beeson K."/>
            <person name="Sutton G."/>
            <person name="Rogers Y.-H."/>
            <person name="Friedman R."/>
            <person name="Frazier M."/>
            <person name="Venter J.C."/>
        </authorList>
    </citation>
    <scope>NUCLEOTIDE SEQUENCE [LARGE SCALE GENOMIC DNA]</scope>
    <source>
        <strain evidence="3">ATCC 25650 / DSM 13394 / JCM 20685 / NBRC 16684 / NCIMB 2208 / IAM 12614 / B1</strain>
    </source>
</reference>
<dbReference type="Pfam" id="PF19613">
    <property type="entry name" value="DUF6118"/>
    <property type="match status" value="1"/>
</dbReference>
<proteinExistence type="predicted"/>
<feature type="transmembrane region" description="Helical" evidence="1">
    <location>
        <begin position="77"/>
        <end position="97"/>
    </location>
</feature>
<protein>
    <submittedName>
        <fullName evidence="2">Uncharacterized protein</fullName>
    </submittedName>
</protein>
<dbReference type="Proteomes" id="UP000004848">
    <property type="component" value="Unassembled WGS sequence"/>
</dbReference>
<evidence type="ECO:0000256" key="1">
    <source>
        <dbReference type="SAM" id="Phobius"/>
    </source>
</evidence>
<dbReference type="AlphaFoldDB" id="A0P0V9"/>
<keyword evidence="1" id="KW-1133">Transmembrane helix</keyword>
<evidence type="ECO:0000313" key="3">
    <source>
        <dbReference type="Proteomes" id="UP000004848"/>
    </source>
</evidence>
<sequence length="119" mass="12583">MESLARTGERLQAIEQLPVLRLQPGQLTRAAEQGGDGLVKSLSRKVEEATSDLAREARNLAAYTRSARDRETQNRSLCYTGLGGLVAGMLLVGAVLVCLPDALAARVAAVLRAGMPALP</sequence>
<keyword evidence="1" id="KW-0812">Transmembrane</keyword>
<accession>A0P0V9</accession>
<dbReference type="InterPro" id="IPR046121">
    <property type="entry name" value="DUF6118"/>
</dbReference>
<comment type="caution">
    <text evidence="2">The sequence shown here is derived from an EMBL/GenBank/DDBJ whole genome shotgun (WGS) entry which is preliminary data.</text>
</comment>
<organism evidence="2 3">
    <name type="scientific">Roseibium aggregatum (strain ATCC 25650 / DSM 13394 / JCM 20685 / NBRC 16684 / NCIMB 2208 / IAM 12614 / B1)</name>
    <name type="common">Stappia aggregata</name>
    <dbReference type="NCBI Taxonomy" id="384765"/>
    <lineage>
        <taxon>Bacteria</taxon>
        <taxon>Pseudomonadati</taxon>
        <taxon>Pseudomonadota</taxon>
        <taxon>Alphaproteobacteria</taxon>
        <taxon>Hyphomicrobiales</taxon>
        <taxon>Stappiaceae</taxon>
        <taxon>Roseibium</taxon>
    </lineage>
</organism>
<keyword evidence="1" id="KW-0472">Membrane</keyword>
<dbReference type="EMBL" id="AAUW01000021">
    <property type="protein sequence ID" value="EAV41423.1"/>
    <property type="molecule type" value="Genomic_DNA"/>
</dbReference>
<name>A0P0V9_ROSAI</name>
<evidence type="ECO:0000313" key="2">
    <source>
        <dbReference type="EMBL" id="EAV41423.1"/>
    </source>
</evidence>
<gene>
    <name evidence="2" type="ORF">SIAM614_01494</name>
</gene>